<keyword evidence="2" id="KW-0472">Membrane</keyword>
<evidence type="ECO:0000313" key="4">
    <source>
        <dbReference type="Proteomes" id="UP001223144"/>
    </source>
</evidence>
<proteinExistence type="predicted"/>
<comment type="caution">
    <text evidence="3">The sequence shown here is derived from an EMBL/GenBank/DDBJ whole genome shotgun (WGS) entry which is preliminary data.</text>
</comment>
<evidence type="ECO:0000313" key="3">
    <source>
        <dbReference type="EMBL" id="MDH2393641.1"/>
    </source>
</evidence>
<feature type="transmembrane region" description="Helical" evidence="2">
    <location>
        <begin position="48"/>
        <end position="68"/>
    </location>
</feature>
<protein>
    <submittedName>
        <fullName evidence="3">Uncharacterized protein</fullName>
    </submittedName>
</protein>
<feature type="region of interest" description="Disordered" evidence="1">
    <location>
        <begin position="16"/>
        <end position="43"/>
    </location>
</feature>
<dbReference type="EMBL" id="JARWBG010000076">
    <property type="protein sequence ID" value="MDH2393641.1"/>
    <property type="molecule type" value="Genomic_DNA"/>
</dbReference>
<evidence type="ECO:0000256" key="2">
    <source>
        <dbReference type="SAM" id="Phobius"/>
    </source>
</evidence>
<keyword evidence="2" id="KW-0812">Transmembrane</keyword>
<name>A0ABT6HY50_9ACTN</name>
<evidence type="ECO:0000256" key="1">
    <source>
        <dbReference type="SAM" id="MobiDB-lite"/>
    </source>
</evidence>
<keyword evidence="2" id="KW-1133">Transmembrane helix</keyword>
<keyword evidence="4" id="KW-1185">Reference proteome</keyword>
<reference evidence="3 4" key="1">
    <citation type="submission" date="2023-04" db="EMBL/GenBank/DDBJ databases">
        <title>Streptomyces chengmaiensis sp. nov. isolated from the stem of mangrove plant in Hainan.</title>
        <authorList>
            <person name="Huang X."/>
            <person name="Zhou S."/>
            <person name="Chu X."/>
            <person name="Xie Y."/>
            <person name="Lin Y."/>
        </authorList>
    </citation>
    <scope>NUCLEOTIDE SEQUENCE [LARGE SCALE GENOMIC DNA]</scope>
    <source>
        <strain evidence="3 4">HNM0663</strain>
    </source>
</reference>
<gene>
    <name evidence="3" type="ORF">QCN29_33750</name>
</gene>
<sequence length="103" mass="10704">MDLLIIGQKTGANSLHATRLPAQPRAAPPTREQEQPAPDPPKRSLRTALLLLGLVMVLVITGAAVYVARVHPSLAEPLGVGAAVLGAMAGAEDFKSSETVMTL</sequence>
<accession>A0ABT6HY50</accession>
<dbReference type="RefSeq" id="WP_279932939.1">
    <property type="nucleotide sequence ID" value="NZ_JARWBG010000076.1"/>
</dbReference>
<dbReference type="Proteomes" id="UP001223144">
    <property type="component" value="Unassembled WGS sequence"/>
</dbReference>
<organism evidence="3 4">
    <name type="scientific">Streptomyces chengmaiensis</name>
    <dbReference type="NCBI Taxonomy" id="3040919"/>
    <lineage>
        <taxon>Bacteria</taxon>
        <taxon>Bacillati</taxon>
        <taxon>Actinomycetota</taxon>
        <taxon>Actinomycetes</taxon>
        <taxon>Kitasatosporales</taxon>
        <taxon>Streptomycetaceae</taxon>
        <taxon>Streptomyces</taxon>
    </lineage>
</organism>